<dbReference type="Pfam" id="PF02608">
    <property type="entry name" value="Bmp"/>
    <property type="match status" value="1"/>
</dbReference>
<gene>
    <name evidence="9" type="ORF">LCGC14_1899500</name>
</gene>
<dbReference type="InterPro" id="IPR003760">
    <property type="entry name" value="PnrA-like"/>
</dbReference>
<keyword evidence="4" id="KW-0732">Signal</keyword>
<dbReference type="PANTHER" id="PTHR34296:SF2">
    <property type="entry name" value="ABC TRANSPORTER GUANOSINE-BINDING PROTEIN NUPN"/>
    <property type="match status" value="1"/>
</dbReference>
<reference evidence="9" key="1">
    <citation type="journal article" date="2015" name="Nature">
        <title>Complex archaea that bridge the gap between prokaryotes and eukaryotes.</title>
        <authorList>
            <person name="Spang A."/>
            <person name="Saw J.H."/>
            <person name="Jorgensen S.L."/>
            <person name="Zaremba-Niedzwiedzka K."/>
            <person name="Martijn J."/>
            <person name="Lind A.E."/>
            <person name="van Eijk R."/>
            <person name="Schleper C."/>
            <person name="Guy L."/>
            <person name="Ettema T.J."/>
        </authorList>
    </citation>
    <scope>NUCLEOTIDE SEQUENCE</scope>
</reference>
<dbReference type="InterPro" id="IPR050957">
    <property type="entry name" value="BMP_lipoprotein"/>
</dbReference>
<dbReference type="SUPFAM" id="SSF53822">
    <property type="entry name" value="Periplasmic binding protein-like I"/>
    <property type="match status" value="1"/>
</dbReference>
<comment type="similarity">
    <text evidence="2">Belongs to the BMP lipoprotein family.</text>
</comment>
<keyword evidence="7" id="KW-1133">Transmembrane helix</keyword>
<evidence type="ECO:0000256" key="1">
    <source>
        <dbReference type="ARBA" id="ARBA00004193"/>
    </source>
</evidence>
<keyword evidence="6" id="KW-0449">Lipoprotein</keyword>
<comment type="caution">
    <text evidence="9">The sequence shown here is derived from an EMBL/GenBank/DDBJ whole genome shotgun (WGS) entry which is preliminary data.</text>
</comment>
<evidence type="ECO:0000256" key="3">
    <source>
        <dbReference type="ARBA" id="ARBA00022475"/>
    </source>
</evidence>
<feature type="transmembrane region" description="Helical" evidence="7">
    <location>
        <begin position="385"/>
        <end position="404"/>
    </location>
</feature>
<sequence>MKLKMDRKMKVKMNKKWRFPIIVMTAILMLLMVPNIHISTVISNDVVQTESPTMSIGPPYKAALMLGGDETDLGFSYVAIEGMYALEANYGWDISISRHVAEADHYKVMNDYGYAGYDVVFIVGGEFIGTSYFSGVVETHNDTLFVQIPGLNEYTPTPDNLVGLNENFAIEGYYLAGVLAGLMTKTNRTALVFGEWYEYLSMMFHAYKAGVESVNNESLVYARVAGTWGDAAIGKQITKSLIDTKNVDIVVQVADTTGRGVIAACVEANISVIGTVADQWILAPDNTMTSIGMNTTHLMDLVAQEILNGTGVSELGGTSWKLPIGNFLYPYHNYNDTIPQSVKDQVDNAKAGIANGTIIIPEIVTDNAPRDPDATDAPAIPGFPLMYIGLATISMLGVMVLLVNRSRRIVNKHKS</sequence>
<dbReference type="Gene3D" id="3.40.50.2300">
    <property type="match status" value="2"/>
</dbReference>
<organism evidence="9">
    <name type="scientific">marine sediment metagenome</name>
    <dbReference type="NCBI Taxonomy" id="412755"/>
    <lineage>
        <taxon>unclassified sequences</taxon>
        <taxon>metagenomes</taxon>
        <taxon>ecological metagenomes</taxon>
    </lineage>
</organism>
<accession>A0A0F9GKE2</accession>
<keyword evidence="5 7" id="KW-0472">Membrane</keyword>
<dbReference type="PANTHER" id="PTHR34296">
    <property type="entry name" value="TRANSCRIPTIONAL ACTIVATOR PROTEIN MED"/>
    <property type="match status" value="1"/>
</dbReference>
<keyword evidence="3" id="KW-1003">Cell membrane</keyword>
<dbReference type="GO" id="GO:0005886">
    <property type="term" value="C:plasma membrane"/>
    <property type="evidence" value="ECO:0007669"/>
    <property type="project" value="UniProtKB-SubCell"/>
</dbReference>
<protein>
    <recommendedName>
        <fullName evidence="8">ABC transporter substrate-binding protein PnrA-like domain-containing protein</fullName>
    </recommendedName>
</protein>
<comment type="subcellular location">
    <subcellularLocation>
        <location evidence="1">Cell membrane</location>
        <topology evidence="1">Lipid-anchor</topology>
    </subcellularLocation>
</comment>
<feature type="domain" description="ABC transporter substrate-binding protein PnrA-like" evidence="8">
    <location>
        <begin position="61"/>
        <end position="316"/>
    </location>
</feature>
<evidence type="ECO:0000256" key="4">
    <source>
        <dbReference type="ARBA" id="ARBA00022729"/>
    </source>
</evidence>
<dbReference type="EMBL" id="LAZR01019866">
    <property type="protein sequence ID" value="KKL90956.1"/>
    <property type="molecule type" value="Genomic_DNA"/>
</dbReference>
<proteinExistence type="inferred from homology"/>
<keyword evidence="7" id="KW-0812">Transmembrane</keyword>
<name>A0A0F9GKE2_9ZZZZ</name>
<evidence type="ECO:0000256" key="2">
    <source>
        <dbReference type="ARBA" id="ARBA00008610"/>
    </source>
</evidence>
<evidence type="ECO:0000256" key="5">
    <source>
        <dbReference type="ARBA" id="ARBA00023136"/>
    </source>
</evidence>
<dbReference type="InterPro" id="IPR028082">
    <property type="entry name" value="Peripla_BP_I"/>
</dbReference>
<dbReference type="AlphaFoldDB" id="A0A0F9GKE2"/>
<evidence type="ECO:0000256" key="6">
    <source>
        <dbReference type="ARBA" id="ARBA00023288"/>
    </source>
</evidence>
<evidence type="ECO:0000256" key="7">
    <source>
        <dbReference type="SAM" id="Phobius"/>
    </source>
</evidence>
<evidence type="ECO:0000313" key="9">
    <source>
        <dbReference type="EMBL" id="KKL90956.1"/>
    </source>
</evidence>
<evidence type="ECO:0000259" key="8">
    <source>
        <dbReference type="Pfam" id="PF02608"/>
    </source>
</evidence>